<evidence type="ECO:0000259" key="7">
    <source>
        <dbReference type="Pfam" id="PF05681"/>
    </source>
</evidence>
<keyword evidence="4" id="KW-0408">Iron</keyword>
<gene>
    <name evidence="8" type="ORF">IAC04_07860</name>
</gene>
<evidence type="ECO:0000256" key="4">
    <source>
        <dbReference type="ARBA" id="ARBA00023004"/>
    </source>
</evidence>
<comment type="caution">
    <text evidence="8">The sequence shown here is derived from an EMBL/GenBank/DDBJ whole genome shotgun (WGS) entry which is preliminary data.</text>
</comment>
<reference evidence="8" key="2">
    <citation type="submission" date="2021-04" db="EMBL/GenBank/DDBJ databases">
        <authorList>
            <person name="Gilroy R."/>
        </authorList>
    </citation>
    <scope>NUCLEOTIDE SEQUENCE</scope>
    <source>
        <strain evidence="8">Gambia16-554</strain>
    </source>
</reference>
<feature type="non-terminal residue" evidence="8">
    <location>
        <position position="129"/>
    </location>
</feature>
<dbReference type="GO" id="GO:0046872">
    <property type="term" value="F:metal ion binding"/>
    <property type="evidence" value="ECO:0007669"/>
    <property type="project" value="UniProtKB-KW"/>
</dbReference>
<dbReference type="AlphaFoldDB" id="A0A9D2KAK8"/>
<dbReference type="Pfam" id="PF05681">
    <property type="entry name" value="Fumerase"/>
    <property type="match status" value="1"/>
</dbReference>
<evidence type="ECO:0000256" key="6">
    <source>
        <dbReference type="ARBA" id="ARBA00023239"/>
    </source>
</evidence>
<dbReference type="InterPro" id="IPR004646">
    <property type="entry name" value="Fe-S_hydro-lyase_TtdA-typ_cat"/>
</dbReference>
<comment type="similarity">
    <text evidence="1">Belongs to the class-I fumarase family.</text>
</comment>
<reference evidence="8" key="1">
    <citation type="journal article" date="2021" name="PeerJ">
        <title>Extensive microbial diversity within the chicken gut microbiome revealed by metagenomics and culture.</title>
        <authorList>
            <person name="Gilroy R."/>
            <person name="Ravi A."/>
            <person name="Getino M."/>
            <person name="Pursley I."/>
            <person name="Horton D.L."/>
            <person name="Alikhan N.F."/>
            <person name="Baker D."/>
            <person name="Gharbi K."/>
            <person name="Hall N."/>
            <person name="Watson M."/>
            <person name="Adriaenssens E.M."/>
            <person name="Foster-Nyarko E."/>
            <person name="Jarju S."/>
            <person name="Secka A."/>
            <person name="Antonio M."/>
            <person name="Oren A."/>
            <person name="Chaudhuri R.R."/>
            <person name="La Ragione R."/>
            <person name="Hildebrand F."/>
            <person name="Pallen M.J."/>
        </authorList>
    </citation>
    <scope>NUCLEOTIDE SEQUENCE</scope>
    <source>
        <strain evidence="8">Gambia16-554</strain>
    </source>
</reference>
<protein>
    <submittedName>
        <fullName evidence="8">Fumarate hydratase</fullName>
        <ecNumber evidence="8">4.2.1.2</ecNumber>
    </submittedName>
</protein>
<evidence type="ECO:0000256" key="3">
    <source>
        <dbReference type="ARBA" id="ARBA00022723"/>
    </source>
</evidence>
<keyword evidence="3" id="KW-0479">Metal-binding</keyword>
<accession>A0A9D2KAK8</accession>
<feature type="domain" description="Fe-S hydro-lyase tartrate dehydratase alpha-type catalytic" evidence="7">
    <location>
        <begin position="56"/>
        <end position="127"/>
    </location>
</feature>
<evidence type="ECO:0000256" key="5">
    <source>
        <dbReference type="ARBA" id="ARBA00023014"/>
    </source>
</evidence>
<dbReference type="EC" id="4.2.1.2" evidence="8"/>
<dbReference type="GO" id="GO:0004333">
    <property type="term" value="F:fumarate hydratase activity"/>
    <property type="evidence" value="ECO:0007669"/>
    <property type="project" value="UniProtKB-EC"/>
</dbReference>
<organism evidence="8 9">
    <name type="scientific">Candidatus Coprenecus stercoravium</name>
    <dbReference type="NCBI Taxonomy" id="2840735"/>
    <lineage>
        <taxon>Bacteria</taxon>
        <taxon>Pseudomonadati</taxon>
        <taxon>Bacteroidota</taxon>
        <taxon>Bacteroidia</taxon>
        <taxon>Bacteroidales</taxon>
        <taxon>Rikenellaceae</taxon>
        <taxon>Rikenellaceae incertae sedis</taxon>
        <taxon>Candidatus Coprenecus</taxon>
    </lineage>
</organism>
<evidence type="ECO:0000256" key="1">
    <source>
        <dbReference type="ARBA" id="ARBA00008876"/>
    </source>
</evidence>
<keyword evidence="5" id="KW-0411">Iron-sulfur</keyword>
<dbReference type="GO" id="GO:0051539">
    <property type="term" value="F:4 iron, 4 sulfur cluster binding"/>
    <property type="evidence" value="ECO:0007669"/>
    <property type="project" value="UniProtKB-KW"/>
</dbReference>
<dbReference type="PANTHER" id="PTHR30389:SF0">
    <property type="entry name" value="FUMARATE HYDRATASE CLASS I, AEROBIC"/>
    <property type="match status" value="1"/>
</dbReference>
<evidence type="ECO:0000256" key="2">
    <source>
        <dbReference type="ARBA" id="ARBA00022485"/>
    </source>
</evidence>
<dbReference type="Proteomes" id="UP000824115">
    <property type="component" value="Unassembled WGS sequence"/>
</dbReference>
<evidence type="ECO:0000313" key="9">
    <source>
        <dbReference type="Proteomes" id="UP000824115"/>
    </source>
</evidence>
<name>A0A9D2KAK8_9BACT</name>
<keyword evidence="2" id="KW-0004">4Fe-4S</keyword>
<keyword evidence="6 8" id="KW-0456">Lyase</keyword>
<evidence type="ECO:0000313" key="8">
    <source>
        <dbReference type="EMBL" id="HIZ86390.1"/>
    </source>
</evidence>
<dbReference type="EMBL" id="DXAW01000132">
    <property type="protein sequence ID" value="HIZ86390.1"/>
    <property type="molecule type" value="Genomic_DNA"/>
</dbReference>
<dbReference type="InterPro" id="IPR051208">
    <property type="entry name" value="Class-I_Fumarase/Tartrate_DH"/>
</dbReference>
<proteinExistence type="inferred from homology"/>
<dbReference type="PANTHER" id="PTHR30389">
    <property type="entry name" value="FUMARATE HYDRATASE-RELATED"/>
    <property type="match status" value="1"/>
</dbReference>
<sequence length="129" mass="14776">MKQQITTDMEFKYEELFQMGEDTTKYHLVTKDYVSTAQFEGEEILKVDPEGLRLIARQAFHDVAFMLRPEHNEMVAKILNDPEASRNDKAVALTMLLNADVAKNQKLPFCQDTGTAIVVAKKGRRVWVD</sequence>